<name>A0A7S4VVJ0_9STRA</name>
<evidence type="ECO:0000256" key="4">
    <source>
        <dbReference type="PROSITE-ProRule" id="PRU00134"/>
    </source>
</evidence>
<feature type="domain" description="MYND-type" evidence="5">
    <location>
        <begin position="172"/>
        <end position="214"/>
    </location>
</feature>
<gene>
    <name evidence="6" type="ORF">DBRI00130_LOCUS13933</name>
</gene>
<keyword evidence="3" id="KW-0862">Zinc</keyword>
<organism evidence="6">
    <name type="scientific">Ditylum brightwellii</name>
    <dbReference type="NCBI Taxonomy" id="49249"/>
    <lineage>
        <taxon>Eukaryota</taxon>
        <taxon>Sar</taxon>
        <taxon>Stramenopiles</taxon>
        <taxon>Ochrophyta</taxon>
        <taxon>Bacillariophyta</taxon>
        <taxon>Mediophyceae</taxon>
        <taxon>Lithodesmiophycidae</taxon>
        <taxon>Lithodesmiales</taxon>
        <taxon>Lithodesmiaceae</taxon>
        <taxon>Ditylum</taxon>
    </lineage>
</organism>
<evidence type="ECO:0000256" key="3">
    <source>
        <dbReference type="ARBA" id="ARBA00022833"/>
    </source>
</evidence>
<dbReference type="PROSITE" id="PS50865">
    <property type="entry name" value="ZF_MYND_2"/>
    <property type="match status" value="1"/>
</dbReference>
<dbReference type="InterPro" id="IPR002893">
    <property type="entry name" value="Znf_MYND"/>
</dbReference>
<keyword evidence="2 4" id="KW-0863">Zinc-finger</keyword>
<evidence type="ECO:0000256" key="2">
    <source>
        <dbReference type="ARBA" id="ARBA00022771"/>
    </source>
</evidence>
<dbReference type="Pfam" id="PF01753">
    <property type="entry name" value="zf-MYND"/>
    <property type="match status" value="1"/>
</dbReference>
<sequence>MDPSFGLFGGRPRLPRECSCGNTQDERCNEAGLLNHHNYPPFAYLQDENDIDLRYYGQDDTEFMYSPIRHWALVGEIVDTNFFIRPRVTIQTRFGEKILVNFHLEDANKPTFFDWTDLQRGACLIMFYANKRTFLDMNQGVRQESPDSVMLFPAGFRDLANEVQGYSNPISCSYCGKPETTDHKLCRCKLCRVARYCGRECQAPHWKKSHKKLCRHATMLSSLATLDFSTFNNFIDWNFVIEDPPTREEKEQKSKKAARDMLYEMGVQNPELSSMLARLEALLSAIENKSMEADTVTKKYLESSMFIRKLKQEDPEEARCFSVPVGETFLVQSLCAFLESVKGSPDLRSHVVDLNLPRSTGGFVPGHQMSHFVLEEVLDCMFFALPIWQHEESIGDISWAVESHAVFERSKSLYEDNRRVWDIPNDDGPDALIVKNRVSGTCFFANDNMETVASIGEHRAKARPNETVIRVLRATANESWADTIRRIATKQDVPDNVYTLWIREEVPLCGRFNPPREQQSLVEKLLDRERISHTDLLLRALGKTPANILHPREASFEEDEEDQQVDRSLGFMKCASCSVRKSRASFSKNQRRTKGALARCKECIHG</sequence>
<evidence type="ECO:0000313" key="6">
    <source>
        <dbReference type="EMBL" id="CAE4605340.1"/>
    </source>
</evidence>
<evidence type="ECO:0000259" key="5">
    <source>
        <dbReference type="PROSITE" id="PS50865"/>
    </source>
</evidence>
<keyword evidence="1" id="KW-0479">Metal-binding</keyword>
<dbReference type="SUPFAM" id="SSF144232">
    <property type="entry name" value="HIT/MYND zinc finger-like"/>
    <property type="match status" value="1"/>
</dbReference>
<evidence type="ECO:0000256" key="1">
    <source>
        <dbReference type="ARBA" id="ARBA00022723"/>
    </source>
</evidence>
<protein>
    <recommendedName>
        <fullName evidence="5">MYND-type domain-containing protein</fullName>
    </recommendedName>
</protein>
<reference evidence="6" key="1">
    <citation type="submission" date="2021-01" db="EMBL/GenBank/DDBJ databases">
        <authorList>
            <person name="Corre E."/>
            <person name="Pelletier E."/>
            <person name="Niang G."/>
            <person name="Scheremetjew M."/>
            <person name="Finn R."/>
            <person name="Kale V."/>
            <person name="Holt S."/>
            <person name="Cochrane G."/>
            <person name="Meng A."/>
            <person name="Brown T."/>
            <person name="Cohen L."/>
        </authorList>
    </citation>
    <scope>NUCLEOTIDE SEQUENCE</scope>
    <source>
        <strain evidence="6">GSO104</strain>
    </source>
</reference>
<dbReference type="EMBL" id="HBNS01017434">
    <property type="protein sequence ID" value="CAE4605340.1"/>
    <property type="molecule type" value="Transcribed_RNA"/>
</dbReference>
<dbReference type="PROSITE" id="PS01360">
    <property type="entry name" value="ZF_MYND_1"/>
    <property type="match status" value="1"/>
</dbReference>
<dbReference type="Gene3D" id="6.10.140.2220">
    <property type="match status" value="1"/>
</dbReference>
<accession>A0A7S4VVJ0</accession>
<dbReference type="AlphaFoldDB" id="A0A7S4VVJ0"/>
<proteinExistence type="predicted"/>
<dbReference type="GO" id="GO:0008270">
    <property type="term" value="F:zinc ion binding"/>
    <property type="evidence" value="ECO:0007669"/>
    <property type="project" value="UniProtKB-KW"/>
</dbReference>